<dbReference type="RefSeq" id="XP_024394009.1">
    <property type="nucleotide sequence ID" value="XM_024538241.2"/>
</dbReference>
<keyword evidence="5" id="KW-1185">Reference proteome</keyword>
<gene>
    <name evidence="4" type="primary">LOC112291161</name>
    <name evidence="3" type="ORF">PHYPA_018097</name>
</gene>
<dbReference type="PANTHER" id="PTHR31642:SF310">
    <property type="entry name" value="FATTY ALCOHOL:CAFFEOYL-COA ACYLTRANSFERASE"/>
    <property type="match status" value="1"/>
</dbReference>
<name>A0A2K1JGK6_PHYPA</name>
<evidence type="ECO:0000256" key="2">
    <source>
        <dbReference type="ARBA" id="ARBA00022679"/>
    </source>
</evidence>
<dbReference type="EMBL" id="ABEU02000014">
    <property type="protein sequence ID" value="PNR40694.1"/>
    <property type="molecule type" value="Genomic_DNA"/>
</dbReference>
<dbReference type="Pfam" id="PF02458">
    <property type="entry name" value="Transferase"/>
    <property type="match status" value="1"/>
</dbReference>
<dbReference type="EnsemblPlants" id="Pp3c14_6190V3.1">
    <property type="protein sequence ID" value="Pp3c14_6190V3.1"/>
    <property type="gene ID" value="Pp3c14_6190"/>
</dbReference>
<comment type="similarity">
    <text evidence="1">Belongs to the plant acyltransferase family.</text>
</comment>
<evidence type="ECO:0000313" key="5">
    <source>
        <dbReference type="Proteomes" id="UP000006727"/>
    </source>
</evidence>
<dbReference type="OMA" id="DANCTME"/>
<organism evidence="3">
    <name type="scientific">Physcomitrium patens</name>
    <name type="common">Spreading-leaved earth moss</name>
    <name type="synonym">Physcomitrella patens</name>
    <dbReference type="NCBI Taxonomy" id="3218"/>
    <lineage>
        <taxon>Eukaryota</taxon>
        <taxon>Viridiplantae</taxon>
        <taxon>Streptophyta</taxon>
        <taxon>Embryophyta</taxon>
        <taxon>Bryophyta</taxon>
        <taxon>Bryophytina</taxon>
        <taxon>Bryopsida</taxon>
        <taxon>Funariidae</taxon>
        <taxon>Funariales</taxon>
        <taxon>Funariaceae</taxon>
        <taxon>Physcomitrium</taxon>
    </lineage>
</organism>
<dbReference type="Gramene" id="Pp3c14_6190V3.1">
    <property type="protein sequence ID" value="Pp3c14_6190V3.1"/>
    <property type="gene ID" value="Pp3c14_6190"/>
</dbReference>
<dbReference type="PANTHER" id="PTHR31642">
    <property type="entry name" value="TRICHOTHECENE 3-O-ACETYLTRANSFERASE"/>
    <property type="match status" value="1"/>
</dbReference>
<evidence type="ECO:0000256" key="1">
    <source>
        <dbReference type="ARBA" id="ARBA00009861"/>
    </source>
</evidence>
<dbReference type="Proteomes" id="UP000006727">
    <property type="component" value="Chromosome 14"/>
</dbReference>
<dbReference type="OrthoDB" id="671439at2759"/>
<evidence type="ECO:0000313" key="4">
    <source>
        <dbReference type="EnsemblPlants" id="Pp3c14_6190V3.1"/>
    </source>
</evidence>
<reference evidence="4" key="3">
    <citation type="submission" date="2020-12" db="UniProtKB">
        <authorList>
            <consortium name="EnsemblPlants"/>
        </authorList>
    </citation>
    <scope>IDENTIFICATION</scope>
</reference>
<dbReference type="AlphaFoldDB" id="A0A2K1JGK6"/>
<dbReference type="STRING" id="3218.A0A2K1JGK6"/>
<dbReference type="Gene3D" id="3.30.559.10">
    <property type="entry name" value="Chloramphenicol acetyltransferase-like domain"/>
    <property type="match status" value="2"/>
</dbReference>
<protein>
    <submittedName>
        <fullName evidence="3 4">Uncharacterized protein</fullName>
    </submittedName>
</protein>
<dbReference type="GeneID" id="112291161"/>
<keyword evidence="2" id="KW-0808">Transferase</keyword>
<dbReference type="InterPro" id="IPR023213">
    <property type="entry name" value="CAT-like_dom_sf"/>
</dbReference>
<dbReference type="EnsemblPlants" id="Pp3c14_6190V3.2">
    <property type="protein sequence ID" value="Pp3c14_6190V3.2"/>
    <property type="gene ID" value="Pp3c14_6190"/>
</dbReference>
<proteinExistence type="inferred from homology"/>
<accession>A0A2K1JGK6</accession>
<dbReference type="InterPro" id="IPR050317">
    <property type="entry name" value="Plant_Fungal_Acyltransferase"/>
</dbReference>
<dbReference type="Gramene" id="Pp3c14_6190V3.2">
    <property type="protein sequence ID" value="Pp3c14_6190V3.2"/>
    <property type="gene ID" value="Pp3c14_6190"/>
</dbReference>
<reference evidence="3 5" key="1">
    <citation type="journal article" date="2008" name="Science">
        <title>The Physcomitrella genome reveals evolutionary insights into the conquest of land by plants.</title>
        <authorList>
            <person name="Rensing S."/>
            <person name="Lang D."/>
            <person name="Zimmer A."/>
            <person name="Terry A."/>
            <person name="Salamov A."/>
            <person name="Shapiro H."/>
            <person name="Nishiyama T."/>
            <person name="Perroud P.-F."/>
            <person name="Lindquist E."/>
            <person name="Kamisugi Y."/>
            <person name="Tanahashi T."/>
            <person name="Sakakibara K."/>
            <person name="Fujita T."/>
            <person name="Oishi K."/>
            <person name="Shin-I T."/>
            <person name="Kuroki Y."/>
            <person name="Toyoda A."/>
            <person name="Suzuki Y."/>
            <person name="Hashimoto A."/>
            <person name="Yamaguchi K."/>
            <person name="Sugano A."/>
            <person name="Kohara Y."/>
            <person name="Fujiyama A."/>
            <person name="Anterola A."/>
            <person name="Aoki S."/>
            <person name="Ashton N."/>
            <person name="Barbazuk W.B."/>
            <person name="Barker E."/>
            <person name="Bennetzen J."/>
            <person name="Bezanilla M."/>
            <person name="Blankenship R."/>
            <person name="Cho S.H."/>
            <person name="Dutcher S."/>
            <person name="Estelle M."/>
            <person name="Fawcett J.A."/>
            <person name="Gundlach H."/>
            <person name="Hanada K."/>
            <person name="Heyl A."/>
            <person name="Hicks K.A."/>
            <person name="Hugh J."/>
            <person name="Lohr M."/>
            <person name="Mayer K."/>
            <person name="Melkozernov A."/>
            <person name="Murata T."/>
            <person name="Nelson D."/>
            <person name="Pils B."/>
            <person name="Prigge M."/>
            <person name="Reiss B."/>
            <person name="Renner T."/>
            <person name="Rombauts S."/>
            <person name="Rushton P."/>
            <person name="Sanderfoot A."/>
            <person name="Schween G."/>
            <person name="Shiu S.-H."/>
            <person name="Stueber K."/>
            <person name="Theodoulou F.L."/>
            <person name="Tu H."/>
            <person name="Van de Peer Y."/>
            <person name="Verrier P.J."/>
            <person name="Waters E."/>
            <person name="Wood A."/>
            <person name="Yang L."/>
            <person name="Cove D."/>
            <person name="Cuming A."/>
            <person name="Hasebe M."/>
            <person name="Lucas S."/>
            <person name="Mishler D.B."/>
            <person name="Reski R."/>
            <person name="Grigoriev I."/>
            <person name="Quatrano R.S."/>
            <person name="Boore J.L."/>
        </authorList>
    </citation>
    <scope>NUCLEOTIDE SEQUENCE [LARGE SCALE GENOMIC DNA]</scope>
    <source>
        <strain evidence="4 5">cv. Gransden 2004</strain>
    </source>
</reference>
<evidence type="ECO:0000313" key="3">
    <source>
        <dbReference type="EMBL" id="PNR40694.1"/>
    </source>
</evidence>
<dbReference type="GO" id="GO:0016747">
    <property type="term" value="F:acyltransferase activity, transferring groups other than amino-acyl groups"/>
    <property type="evidence" value="ECO:0000318"/>
    <property type="project" value="GO_Central"/>
</dbReference>
<sequence>MPGGDEMAMKKLDVEVKEPKLIVEVKEPQLVVPAESTPHLVYFLNNLDQNIAVSMRTVYFFMAREEKKHEDPAPVIKDALSKLLVHFYPMAGRLGISEDFKLQVDCQEQGAVFVEATANKCIAELGEISSPTPFMRELVYEFPNAKNILEVPPLIVQVTTFKCGGFSLSLHNNHCMMDGLSANEFLQAWGELARGVDITHPPHIDRSVLRSRDPPRVEFPHHEFDEIEDLSGGELLMGDSLVYKNFILTPDDLEAVKKAILEDGAIQKVSTFEALTALTWRARTQAMDMPLKQKTRLLFAVDGRSKFDPPLPEHFFGNGIVLTCAITTAAELTQQPLSYAVKLVQDAIAMINDDYMRSALDFYELTRSRPALVATLLVTTWLRLPFHTVDFGWGYPMSTSPACLPDREVILFTSCGKGRRSVKILLAMPSQESMEKLDNDLRCYGVQSSEAADSWLLREHPILRRNT</sequence>
<reference evidence="3 5" key="2">
    <citation type="journal article" date="2018" name="Plant J.">
        <title>The Physcomitrella patens chromosome-scale assembly reveals moss genome structure and evolution.</title>
        <authorList>
            <person name="Lang D."/>
            <person name="Ullrich K.K."/>
            <person name="Murat F."/>
            <person name="Fuchs J."/>
            <person name="Jenkins J."/>
            <person name="Haas F.B."/>
            <person name="Piednoel M."/>
            <person name="Gundlach H."/>
            <person name="Van Bel M."/>
            <person name="Meyberg R."/>
            <person name="Vives C."/>
            <person name="Morata J."/>
            <person name="Symeonidi A."/>
            <person name="Hiss M."/>
            <person name="Muchero W."/>
            <person name="Kamisugi Y."/>
            <person name="Saleh O."/>
            <person name="Blanc G."/>
            <person name="Decker E.L."/>
            <person name="van Gessel N."/>
            <person name="Grimwood J."/>
            <person name="Hayes R.D."/>
            <person name="Graham S.W."/>
            <person name="Gunter L.E."/>
            <person name="McDaniel S.F."/>
            <person name="Hoernstein S.N.W."/>
            <person name="Larsson A."/>
            <person name="Li F.W."/>
            <person name="Perroud P.F."/>
            <person name="Phillips J."/>
            <person name="Ranjan P."/>
            <person name="Rokshar D.S."/>
            <person name="Rothfels C.J."/>
            <person name="Schneider L."/>
            <person name="Shu S."/>
            <person name="Stevenson D.W."/>
            <person name="Thummler F."/>
            <person name="Tillich M."/>
            <person name="Villarreal Aguilar J.C."/>
            <person name="Widiez T."/>
            <person name="Wong G.K."/>
            <person name="Wymore A."/>
            <person name="Zhang Y."/>
            <person name="Zimmer A.D."/>
            <person name="Quatrano R.S."/>
            <person name="Mayer K.F.X."/>
            <person name="Goodstein D."/>
            <person name="Casacuberta J.M."/>
            <person name="Vandepoele K."/>
            <person name="Reski R."/>
            <person name="Cuming A.C."/>
            <person name="Tuskan G.A."/>
            <person name="Maumus F."/>
            <person name="Salse J."/>
            <person name="Schmutz J."/>
            <person name="Rensing S.A."/>
        </authorList>
    </citation>
    <scope>NUCLEOTIDE SEQUENCE [LARGE SCALE GENOMIC DNA]</scope>
    <source>
        <strain evidence="4 5">cv. Gransden 2004</strain>
    </source>
</reference>
<dbReference type="PaxDb" id="3218-PP1S150_128V6.1"/>